<gene>
    <name evidence="2" type="ORF">ISP25_04815</name>
</gene>
<dbReference type="RefSeq" id="WP_404612120.1">
    <property type="nucleotide sequence ID" value="NZ_JADIKK010000008.1"/>
</dbReference>
<comment type="caution">
    <text evidence="2">The sequence shown here is derived from an EMBL/GenBank/DDBJ whole genome shotgun (WGS) entry which is preliminary data.</text>
</comment>
<evidence type="ECO:0000259" key="1">
    <source>
        <dbReference type="SMART" id="SM01118"/>
    </source>
</evidence>
<protein>
    <recommendedName>
        <fullName evidence="1">CYTH domain-containing protein</fullName>
    </recommendedName>
</protein>
<keyword evidence="3" id="KW-1185">Reference proteome</keyword>
<reference evidence="2 3" key="1">
    <citation type="submission" date="2020-10" db="EMBL/GenBank/DDBJ databases">
        <title>Phylogeny of dyella-like bacteria.</title>
        <authorList>
            <person name="Fu J."/>
        </authorList>
    </citation>
    <scope>NUCLEOTIDE SEQUENCE [LARGE SCALE GENOMIC DNA]</scope>
    <source>
        <strain evidence="2 3">KACC 19113</strain>
    </source>
</reference>
<evidence type="ECO:0000313" key="2">
    <source>
        <dbReference type="EMBL" id="MFK2876390.1"/>
    </source>
</evidence>
<evidence type="ECO:0000313" key="3">
    <source>
        <dbReference type="Proteomes" id="UP001620339"/>
    </source>
</evidence>
<name>A0ABW8J459_9GAMM</name>
<feature type="domain" description="CYTH" evidence="1">
    <location>
        <begin position="20"/>
        <end position="171"/>
    </location>
</feature>
<sequence length="176" mass="20000">MDIDLDLANRLGFPRPQYTAVERERRWLCRYIPQERIVSTEAITDLYVTGSRLRLREARPVGEGTPRLRLTRKADVDRHTRLITSIYLPEDEFAILASSLPGSRIRKLRHRLDAIGGVTMSVDEFQGDLAGLLLAEAEFENPEHLALFSAPDFVAREVTDDPRFTGGYLVRHGIPT</sequence>
<accession>A0ABW8J459</accession>
<dbReference type="InterPro" id="IPR033469">
    <property type="entry name" value="CYTH-like_dom_sf"/>
</dbReference>
<dbReference type="PIRSF" id="PIRSF016487">
    <property type="entry name" value="CYTH_UCP016487"/>
    <property type="match status" value="1"/>
</dbReference>
<dbReference type="SUPFAM" id="SSF55154">
    <property type="entry name" value="CYTH-like phosphatases"/>
    <property type="match status" value="1"/>
</dbReference>
<proteinExistence type="predicted"/>
<dbReference type="Gene3D" id="2.40.320.10">
    <property type="entry name" value="Hypothetical Protein Pfu-838710-001"/>
    <property type="match status" value="1"/>
</dbReference>
<dbReference type="InterPro" id="IPR012042">
    <property type="entry name" value="NeuTTM/CthTTM-like"/>
</dbReference>
<dbReference type="Proteomes" id="UP001620339">
    <property type="component" value="Unassembled WGS sequence"/>
</dbReference>
<dbReference type="EMBL" id="JADIKK010000008">
    <property type="protein sequence ID" value="MFK2876390.1"/>
    <property type="molecule type" value="Genomic_DNA"/>
</dbReference>
<organism evidence="2 3">
    <name type="scientific">Rhodanobacter hydrolyticus</name>
    <dbReference type="NCBI Taxonomy" id="2250595"/>
    <lineage>
        <taxon>Bacteria</taxon>
        <taxon>Pseudomonadati</taxon>
        <taxon>Pseudomonadota</taxon>
        <taxon>Gammaproteobacteria</taxon>
        <taxon>Lysobacterales</taxon>
        <taxon>Rhodanobacteraceae</taxon>
        <taxon>Rhodanobacter</taxon>
    </lineage>
</organism>
<dbReference type="SMART" id="SM01118">
    <property type="entry name" value="CYTH"/>
    <property type="match status" value="1"/>
</dbReference>
<dbReference type="InterPro" id="IPR023577">
    <property type="entry name" value="CYTH_domain"/>
</dbReference>